<feature type="compositionally biased region" description="Low complexity" evidence="1">
    <location>
        <begin position="65"/>
        <end position="91"/>
    </location>
</feature>
<protein>
    <submittedName>
        <fullName evidence="2">Uncharacterized protein</fullName>
    </submittedName>
</protein>
<accession>A0A484PSC8</accession>
<gene>
    <name evidence="2" type="ORF">AMP9_1284</name>
</gene>
<organism evidence="2">
    <name type="scientific">plant metagenome</name>
    <dbReference type="NCBI Taxonomy" id="1297885"/>
    <lineage>
        <taxon>unclassified sequences</taxon>
        <taxon>metagenomes</taxon>
        <taxon>organismal metagenomes</taxon>
    </lineage>
</organism>
<evidence type="ECO:0000256" key="1">
    <source>
        <dbReference type="SAM" id="MobiDB-lite"/>
    </source>
</evidence>
<name>A0A484PSC8_9ZZZZ</name>
<dbReference type="AlphaFoldDB" id="A0A484PSC8"/>
<feature type="region of interest" description="Disordered" evidence="1">
    <location>
        <begin position="63"/>
        <end position="98"/>
    </location>
</feature>
<reference evidence="2" key="1">
    <citation type="submission" date="2019-03" db="EMBL/GenBank/DDBJ databases">
        <authorList>
            <person name="Danneels B."/>
        </authorList>
    </citation>
    <scope>NUCLEOTIDE SEQUENCE</scope>
</reference>
<dbReference type="EMBL" id="CAADHY010000024">
    <property type="protein sequence ID" value="VFR28181.1"/>
    <property type="molecule type" value="Genomic_DNA"/>
</dbReference>
<evidence type="ECO:0000313" key="2">
    <source>
        <dbReference type="EMBL" id="VFR28181.1"/>
    </source>
</evidence>
<sequence>MVPATPPRWGAPAAICIAGKKVSASIAARPGGACGIIGLDDEDGPGWGRFCTAVSRPDRPCMPVAPGKPAAGLKAGPARRAVVPGPRRASPLSLGLAPGPSARIRNTLRFSLPSCNRAPDPDKTCRLQVLCRPDRHPRAQPTGRGGGA</sequence>
<proteinExistence type="predicted"/>